<dbReference type="InterPro" id="IPR052514">
    <property type="entry name" value="SAM-dependent_MTase"/>
</dbReference>
<dbReference type="Gramene" id="PNW75976">
    <property type="protein sequence ID" value="PNW75976"/>
    <property type="gene ID" value="CHLRE_12g552600v5"/>
</dbReference>
<dbReference type="KEGG" id="cre:CHLRE_12g552600v5"/>
<organism evidence="4 5">
    <name type="scientific">Chlamydomonas reinhardtii</name>
    <name type="common">Chlamydomonas smithii</name>
    <dbReference type="NCBI Taxonomy" id="3055"/>
    <lineage>
        <taxon>Eukaryota</taxon>
        <taxon>Viridiplantae</taxon>
        <taxon>Chlorophyta</taxon>
        <taxon>core chlorophytes</taxon>
        <taxon>Chlorophyceae</taxon>
        <taxon>CS clade</taxon>
        <taxon>Chlamydomonadales</taxon>
        <taxon>Chlamydomonadaceae</taxon>
        <taxon>Chlamydomonas</taxon>
    </lineage>
</organism>
<dbReference type="Proteomes" id="UP000006906">
    <property type="component" value="Chromosome 12"/>
</dbReference>
<evidence type="ECO:0000259" key="3">
    <source>
        <dbReference type="Pfam" id="PF05050"/>
    </source>
</evidence>
<dbReference type="PANTHER" id="PTHR34203:SF13">
    <property type="entry name" value="EXPRESSED PROTEIN"/>
    <property type="match status" value="1"/>
</dbReference>
<dbReference type="OMA" id="AWIRSEH"/>
<evidence type="ECO:0000313" key="5">
    <source>
        <dbReference type="Proteomes" id="UP000006906"/>
    </source>
</evidence>
<dbReference type="AlphaFoldDB" id="A0A2K3D613"/>
<keyword evidence="2" id="KW-0472">Membrane</keyword>
<feature type="transmembrane region" description="Helical" evidence="2">
    <location>
        <begin position="30"/>
        <end position="53"/>
    </location>
</feature>
<evidence type="ECO:0000313" key="4">
    <source>
        <dbReference type="EMBL" id="PNW75976.1"/>
    </source>
</evidence>
<name>A0A2K3D613_CHLRE</name>
<keyword evidence="5" id="KW-1185">Reference proteome</keyword>
<dbReference type="Pfam" id="PF05050">
    <property type="entry name" value="Methyltransf_21"/>
    <property type="match status" value="1"/>
</dbReference>
<gene>
    <name evidence="4" type="ORF">CHLRE_12g552600v5</name>
</gene>
<evidence type="ECO:0000256" key="2">
    <source>
        <dbReference type="SAM" id="Phobius"/>
    </source>
</evidence>
<dbReference type="Gene3D" id="3.40.50.150">
    <property type="entry name" value="Vaccinia Virus protein VP39"/>
    <property type="match status" value="1"/>
</dbReference>
<dbReference type="EMBL" id="CM008973">
    <property type="protein sequence ID" value="PNW75976.1"/>
    <property type="molecule type" value="Genomic_DNA"/>
</dbReference>
<proteinExistence type="predicted"/>
<keyword evidence="2" id="KW-1133">Transmembrane helix</keyword>
<feature type="region of interest" description="Disordered" evidence="1">
    <location>
        <begin position="1"/>
        <end position="27"/>
    </location>
</feature>
<dbReference type="RefSeq" id="XP_042918967.1">
    <property type="nucleotide sequence ID" value="XM_043069023.1"/>
</dbReference>
<dbReference type="GO" id="GO:0008171">
    <property type="term" value="F:O-methyltransferase activity"/>
    <property type="evidence" value="ECO:0000318"/>
    <property type="project" value="GO_Central"/>
</dbReference>
<dbReference type="SUPFAM" id="SSF53335">
    <property type="entry name" value="S-adenosyl-L-methionine-dependent methyltransferases"/>
    <property type="match status" value="1"/>
</dbReference>
<protein>
    <recommendedName>
        <fullName evidence="3">Methyltransferase FkbM domain-containing protein</fullName>
    </recommendedName>
</protein>
<dbReference type="InterPro" id="IPR006342">
    <property type="entry name" value="FkbM_mtfrase"/>
</dbReference>
<dbReference type="InterPro" id="IPR029063">
    <property type="entry name" value="SAM-dependent_MTases_sf"/>
</dbReference>
<dbReference type="GeneID" id="5719688"/>
<dbReference type="ExpressionAtlas" id="A0A2K3D613">
    <property type="expression patterns" value="baseline and differential"/>
</dbReference>
<dbReference type="NCBIfam" id="TIGR01444">
    <property type="entry name" value="fkbM_fam"/>
    <property type="match status" value="1"/>
</dbReference>
<accession>A0A2K3D613</accession>
<feature type="domain" description="Methyltransferase FkbM" evidence="3">
    <location>
        <begin position="278"/>
        <end position="433"/>
    </location>
</feature>
<dbReference type="PANTHER" id="PTHR34203">
    <property type="entry name" value="METHYLTRANSFERASE, FKBM FAMILY PROTEIN"/>
    <property type="match status" value="1"/>
</dbReference>
<reference evidence="4 5" key="1">
    <citation type="journal article" date="2007" name="Science">
        <title>The Chlamydomonas genome reveals the evolution of key animal and plant functions.</title>
        <authorList>
            <person name="Merchant S.S."/>
            <person name="Prochnik S.E."/>
            <person name="Vallon O."/>
            <person name="Harris E.H."/>
            <person name="Karpowicz S.J."/>
            <person name="Witman G.B."/>
            <person name="Terry A."/>
            <person name="Salamov A."/>
            <person name="Fritz-Laylin L.K."/>
            <person name="Marechal-Drouard L."/>
            <person name="Marshall W.F."/>
            <person name="Qu L.H."/>
            <person name="Nelson D.R."/>
            <person name="Sanderfoot A.A."/>
            <person name="Spalding M.H."/>
            <person name="Kapitonov V.V."/>
            <person name="Ren Q."/>
            <person name="Ferris P."/>
            <person name="Lindquist E."/>
            <person name="Shapiro H."/>
            <person name="Lucas S.M."/>
            <person name="Grimwood J."/>
            <person name="Schmutz J."/>
            <person name="Cardol P."/>
            <person name="Cerutti H."/>
            <person name="Chanfreau G."/>
            <person name="Chen C.L."/>
            <person name="Cognat V."/>
            <person name="Croft M.T."/>
            <person name="Dent R."/>
            <person name="Dutcher S."/>
            <person name="Fernandez E."/>
            <person name="Fukuzawa H."/>
            <person name="Gonzalez-Ballester D."/>
            <person name="Gonzalez-Halphen D."/>
            <person name="Hallmann A."/>
            <person name="Hanikenne M."/>
            <person name="Hippler M."/>
            <person name="Inwood W."/>
            <person name="Jabbari K."/>
            <person name="Kalanon M."/>
            <person name="Kuras R."/>
            <person name="Lefebvre P.A."/>
            <person name="Lemaire S.D."/>
            <person name="Lobanov A.V."/>
            <person name="Lohr M."/>
            <person name="Manuell A."/>
            <person name="Meier I."/>
            <person name="Mets L."/>
            <person name="Mittag M."/>
            <person name="Mittelmeier T."/>
            <person name="Moroney J.V."/>
            <person name="Moseley J."/>
            <person name="Napoli C."/>
            <person name="Nedelcu A.M."/>
            <person name="Niyogi K."/>
            <person name="Novoselov S.V."/>
            <person name="Paulsen I.T."/>
            <person name="Pazour G."/>
            <person name="Purton S."/>
            <person name="Ral J.P."/>
            <person name="Riano-Pachon D.M."/>
            <person name="Riekhof W."/>
            <person name="Rymarquis L."/>
            <person name="Schroda M."/>
            <person name="Stern D."/>
            <person name="Umen J."/>
            <person name="Willows R."/>
            <person name="Wilson N."/>
            <person name="Zimmer S.L."/>
            <person name="Allmer J."/>
            <person name="Balk J."/>
            <person name="Bisova K."/>
            <person name="Chen C.J."/>
            <person name="Elias M."/>
            <person name="Gendler K."/>
            <person name="Hauser C."/>
            <person name="Lamb M.R."/>
            <person name="Ledford H."/>
            <person name="Long J.C."/>
            <person name="Minagawa J."/>
            <person name="Page M.D."/>
            <person name="Pan J."/>
            <person name="Pootakham W."/>
            <person name="Roje S."/>
            <person name="Rose A."/>
            <person name="Stahlberg E."/>
            <person name="Terauchi A.M."/>
            <person name="Yang P."/>
            <person name="Ball S."/>
            <person name="Bowler C."/>
            <person name="Dieckmann C.L."/>
            <person name="Gladyshev V.N."/>
            <person name="Green P."/>
            <person name="Jorgensen R."/>
            <person name="Mayfield S."/>
            <person name="Mueller-Roeber B."/>
            <person name="Rajamani S."/>
            <person name="Sayre R.T."/>
            <person name="Brokstein P."/>
            <person name="Dubchak I."/>
            <person name="Goodstein D."/>
            <person name="Hornick L."/>
            <person name="Huang Y.W."/>
            <person name="Jhaveri J."/>
            <person name="Luo Y."/>
            <person name="Martinez D."/>
            <person name="Ngau W.C."/>
            <person name="Otillar B."/>
            <person name="Poliakov A."/>
            <person name="Porter A."/>
            <person name="Szajkowski L."/>
            <person name="Werner G."/>
            <person name="Zhou K."/>
            <person name="Grigoriev I.V."/>
            <person name="Rokhsar D.S."/>
            <person name="Grossman A.R."/>
        </authorList>
    </citation>
    <scope>NUCLEOTIDE SEQUENCE [LARGE SCALE GENOMIC DNA]</scope>
    <source>
        <strain evidence="5">CC-503</strain>
    </source>
</reference>
<dbReference type="OrthoDB" id="411251at2759"/>
<evidence type="ECO:0000256" key="1">
    <source>
        <dbReference type="SAM" id="MobiDB-lite"/>
    </source>
</evidence>
<dbReference type="InParanoid" id="A0A2K3D613"/>
<sequence length="645" mass="69375">MRVHTHAHAGPQPDNWSPEPRPSKGKGRRLPVVLTSWAPSLLPFITLVGLIALRSAIVGVIEDGNQAAAASSASAVTTANAAQQQQAIAAAAAALPPRQKPAKHCSDTCFKANDGVCDEGRPASKPAQAGGAAAAAAAAHRRSLQTLTTEGHHSGQRQGRRLQEFEGQEAVSPLQCDLGTDCADCGAWEGTVPEGWGGGGGPVAWIRSEHNASLYVRRTDTPKSFLAAITYHKADPDVSAMLHHYGAMEGGINRILHHVLDGQCEAAERGGRRAAVLDVGASFGYYTVQAALYGCRVVAFEPVRKFRALLDWSIHAAGVSHLVDVVDKALGDAEGSLPLGIPRDGTYWGLASIHGVNLMGERETKETINVPATKLDAWESWAPADLRREDLLLIKMDIEGWEGPVLRGGSQLLAAHGDNLLLEYSPGIFERRNMTDFAPQVLLPEVLLSLLGSGFALAHLPLFAYAAPWPPRHIDPAEPLPAFEEVTEAMLRHDLQALRYRQRMEVAPGGCPLPEELVAKAPAWRGCREWSYGTHPKGFRSAFGFNTNVWASRRSSAAFRKHMRLEGTAALFDEGQDMKVWTSVKRPGTAYGLINCTLIGAGHVHLFRCPCQPDAAAECREAEAVVTRLAREGRMPFTGPDSGGE</sequence>
<keyword evidence="2" id="KW-0812">Transmembrane</keyword>